<dbReference type="InterPro" id="IPR027706">
    <property type="entry name" value="PGP_Pase"/>
</dbReference>
<dbReference type="NCBIfam" id="TIGR01662">
    <property type="entry name" value="HAD-SF-IIIA"/>
    <property type="match status" value="1"/>
</dbReference>
<dbReference type="InterPro" id="IPR023214">
    <property type="entry name" value="HAD_sf"/>
</dbReference>
<dbReference type="PANTHER" id="PTHR19288">
    <property type="entry name" value="4-NITROPHENYLPHOSPHATASE-RELATED"/>
    <property type="match status" value="1"/>
</dbReference>
<evidence type="ECO:0000313" key="1">
    <source>
        <dbReference type="EMBL" id="HGK24242.1"/>
    </source>
</evidence>
<dbReference type="NCBIfam" id="TIGR01668">
    <property type="entry name" value="YqeG_hyp_ppase"/>
    <property type="match status" value="1"/>
</dbReference>
<organism evidence="1">
    <name type="scientific">Dictyoglomus thermophilum</name>
    <dbReference type="NCBI Taxonomy" id="14"/>
    <lineage>
        <taxon>Bacteria</taxon>
        <taxon>Pseudomonadati</taxon>
        <taxon>Dictyoglomota</taxon>
        <taxon>Dictyoglomia</taxon>
        <taxon>Dictyoglomales</taxon>
        <taxon>Dictyoglomaceae</taxon>
        <taxon>Dictyoglomus</taxon>
    </lineage>
</organism>
<dbReference type="InterPro" id="IPR036412">
    <property type="entry name" value="HAD-like_sf"/>
</dbReference>
<dbReference type="NCBIfam" id="TIGR01509">
    <property type="entry name" value="HAD-SF-IA-v3"/>
    <property type="match status" value="1"/>
</dbReference>
<dbReference type="GO" id="GO:0008962">
    <property type="term" value="F:phosphatidylglycerophosphatase activity"/>
    <property type="evidence" value="ECO:0007669"/>
    <property type="project" value="InterPro"/>
</dbReference>
<reference evidence="1" key="1">
    <citation type="journal article" date="2020" name="mSystems">
        <title>Genome- and Community-Level Interaction Insights into Carbon Utilization and Element Cycling Functions of Hydrothermarchaeota in Hydrothermal Sediment.</title>
        <authorList>
            <person name="Zhou Z."/>
            <person name="Liu Y."/>
            <person name="Xu W."/>
            <person name="Pan J."/>
            <person name="Luo Z.H."/>
            <person name="Li M."/>
        </authorList>
    </citation>
    <scope>NUCLEOTIDE SEQUENCE [LARGE SCALE GENOMIC DNA]</scope>
    <source>
        <strain evidence="1">SpSt-70</strain>
    </source>
</reference>
<dbReference type="PANTHER" id="PTHR19288:SF25">
    <property type="entry name" value="PHOSPHATIDYLGLYCEROPHOSPHATASE GEP4, MITOCHONDRIAL"/>
    <property type="match status" value="1"/>
</dbReference>
<dbReference type="CDD" id="cd16416">
    <property type="entry name" value="HAD_BsYqeG-like"/>
    <property type="match status" value="1"/>
</dbReference>
<accession>A0A7C3KR91</accession>
<proteinExistence type="predicted"/>
<comment type="caution">
    <text evidence="1">The sequence shown here is derived from an EMBL/GenBank/DDBJ whole genome shotgun (WGS) entry which is preliminary data.</text>
</comment>
<protein>
    <submittedName>
        <fullName evidence="1">YqeG family HAD IIIA-type phosphatase</fullName>
    </submittedName>
</protein>
<dbReference type="InterPro" id="IPR010021">
    <property type="entry name" value="PGPP1/Gep4"/>
</dbReference>
<dbReference type="InterPro" id="IPR006549">
    <property type="entry name" value="HAD-SF_hydro_IIIA"/>
</dbReference>
<dbReference type="NCBIfam" id="TIGR01549">
    <property type="entry name" value="HAD-SF-IA-v1"/>
    <property type="match status" value="1"/>
</dbReference>
<dbReference type="AlphaFoldDB" id="A0A7C3KR91"/>
<dbReference type="Gene3D" id="3.40.50.1000">
    <property type="entry name" value="HAD superfamily/HAD-like"/>
    <property type="match status" value="1"/>
</dbReference>
<dbReference type="Pfam" id="PF09419">
    <property type="entry name" value="PGP_phosphatase"/>
    <property type="match status" value="1"/>
</dbReference>
<dbReference type="GO" id="GO:0005737">
    <property type="term" value="C:cytoplasm"/>
    <property type="evidence" value="ECO:0007669"/>
    <property type="project" value="TreeGrafter"/>
</dbReference>
<dbReference type="SUPFAM" id="SSF56784">
    <property type="entry name" value="HAD-like"/>
    <property type="match status" value="1"/>
</dbReference>
<name>A0A7C3KR91_DICTH</name>
<gene>
    <name evidence="1" type="ORF">ENU78_07430</name>
</gene>
<dbReference type="EMBL" id="DTDV01000019">
    <property type="protein sequence ID" value="HGK24242.1"/>
    <property type="molecule type" value="Genomic_DNA"/>
</dbReference>
<dbReference type="InterPro" id="IPR006439">
    <property type="entry name" value="HAD-SF_hydro_IA"/>
</dbReference>
<sequence>MLDILKPKKFVESIFDIDFEDLYKRGYRGIIFDLDNTIAPWNGNELDPKTRDLIENIKKIGFKVVILSNNWSQKRVKYFSKIMKLPALGSAFKPRVRSFKKAMELMDTEPTNTLVVGDRILTDIFGGNKIGMYTILVAPIDKNEIWIKKWTVRKLENWLLDLWIKRGEITKGE</sequence>